<feature type="signal peptide" evidence="1">
    <location>
        <begin position="1"/>
        <end position="25"/>
    </location>
</feature>
<protein>
    <submittedName>
        <fullName evidence="2">Uncharacterized protein</fullName>
    </submittedName>
</protein>
<dbReference type="STRING" id="303518.ENSPNYP00000029053"/>
<keyword evidence="1" id="KW-0732">Signal</keyword>
<name>A0A3B4H688_9CICH</name>
<accession>A0A3B4H688</accession>
<evidence type="ECO:0000256" key="1">
    <source>
        <dbReference type="SAM" id="SignalP"/>
    </source>
</evidence>
<organism evidence="2">
    <name type="scientific">Pundamilia nyererei</name>
    <dbReference type="NCBI Taxonomy" id="303518"/>
    <lineage>
        <taxon>Eukaryota</taxon>
        <taxon>Metazoa</taxon>
        <taxon>Chordata</taxon>
        <taxon>Craniata</taxon>
        <taxon>Vertebrata</taxon>
        <taxon>Euteleostomi</taxon>
        <taxon>Actinopterygii</taxon>
        <taxon>Neopterygii</taxon>
        <taxon>Teleostei</taxon>
        <taxon>Neoteleostei</taxon>
        <taxon>Acanthomorphata</taxon>
        <taxon>Ovalentaria</taxon>
        <taxon>Cichlomorphae</taxon>
        <taxon>Cichliformes</taxon>
        <taxon>Cichlidae</taxon>
        <taxon>African cichlids</taxon>
        <taxon>Pseudocrenilabrinae</taxon>
        <taxon>Haplochromini</taxon>
        <taxon>Pundamilia</taxon>
    </lineage>
</organism>
<evidence type="ECO:0000313" key="2">
    <source>
        <dbReference type="Ensembl" id="ENSPNYP00000029053.1"/>
    </source>
</evidence>
<dbReference type="AlphaFoldDB" id="A0A3B4H688"/>
<dbReference type="Gene3D" id="3.30.420.10">
    <property type="entry name" value="Ribonuclease H-like superfamily/Ribonuclease H"/>
    <property type="match status" value="1"/>
</dbReference>
<dbReference type="GO" id="GO:0003676">
    <property type="term" value="F:nucleic acid binding"/>
    <property type="evidence" value="ECO:0007669"/>
    <property type="project" value="InterPro"/>
</dbReference>
<reference evidence="2" key="1">
    <citation type="submission" date="2023-09" db="UniProtKB">
        <authorList>
            <consortium name="Ensembl"/>
        </authorList>
    </citation>
    <scope>IDENTIFICATION</scope>
</reference>
<proteinExistence type="predicted"/>
<dbReference type="InterPro" id="IPR036397">
    <property type="entry name" value="RNaseH_sf"/>
</dbReference>
<sequence>MKESKQCGNCVGIFSFLSETSTVLCVVLCLDGKEWPACSPDLNLNEHLWDQLGSAAIVTNTTRLLCVTKLVTSMRRRCQAASCYLALTFSIVFMHCTGS</sequence>
<dbReference type="Ensembl" id="ENSPNYT00000029763.1">
    <property type="protein sequence ID" value="ENSPNYP00000029053.1"/>
    <property type="gene ID" value="ENSPNYG00000021899.1"/>
</dbReference>
<feature type="chain" id="PRO_5017281187" evidence="1">
    <location>
        <begin position="26"/>
        <end position="99"/>
    </location>
</feature>
<dbReference type="GeneTree" id="ENSGT01110000268702"/>